<evidence type="ECO:0000313" key="24">
    <source>
        <dbReference type="EMBL" id="KAL0994487.1"/>
    </source>
</evidence>
<evidence type="ECO:0000256" key="12">
    <source>
        <dbReference type="ARBA" id="ARBA00023137"/>
    </source>
</evidence>
<feature type="region of interest" description="Disordered" evidence="22">
    <location>
        <begin position="113"/>
        <end position="133"/>
    </location>
</feature>
<feature type="region of interest" description="Disordered" evidence="22">
    <location>
        <begin position="453"/>
        <end position="509"/>
    </location>
</feature>
<gene>
    <name evidence="24" type="ORF">UPYG_G00122900</name>
</gene>
<evidence type="ECO:0000256" key="20">
    <source>
        <dbReference type="ARBA" id="ARBA00051680"/>
    </source>
</evidence>
<evidence type="ECO:0000256" key="13">
    <source>
        <dbReference type="ARBA" id="ARBA00023163"/>
    </source>
</evidence>
<dbReference type="GO" id="GO:0004713">
    <property type="term" value="F:protein tyrosine kinase activity"/>
    <property type="evidence" value="ECO:0007669"/>
    <property type="project" value="UniProtKB-KW"/>
</dbReference>
<dbReference type="EC" id="2.7.12.1" evidence="4"/>
<feature type="region of interest" description="Disordered" evidence="22">
    <location>
        <begin position="569"/>
        <end position="624"/>
    </location>
</feature>
<keyword evidence="8 21" id="KW-0547">Nucleotide-binding</keyword>
<dbReference type="EC" id="2.7.11.23" evidence="3"/>
<dbReference type="FunFam" id="1.10.510.10:FF:000117">
    <property type="entry name" value="dual specificity tyrosine-phosphorylation-regulated kinase 1A isoform X1"/>
    <property type="match status" value="1"/>
</dbReference>
<dbReference type="PROSITE" id="PS00108">
    <property type="entry name" value="PROTEIN_KINASE_ST"/>
    <property type="match status" value="1"/>
</dbReference>
<keyword evidence="11" id="KW-0805">Transcription regulation</keyword>
<evidence type="ECO:0000256" key="17">
    <source>
        <dbReference type="ARBA" id="ARBA00048705"/>
    </source>
</evidence>
<dbReference type="InterPro" id="IPR011009">
    <property type="entry name" value="Kinase-like_dom_sf"/>
</dbReference>
<keyword evidence="25" id="KW-1185">Reference proteome</keyword>
<comment type="similarity">
    <text evidence="2">Belongs to the protein kinase superfamily. CMGC Ser/Thr protein kinase family. MNB/DYRK subfamily.</text>
</comment>
<feature type="compositionally biased region" description="Low complexity" evidence="22">
    <location>
        <begin position="636"/>
        <end position="652"/>
    </location>
</feature>
<evidence type="ECO:0000256" key="2">
    <source>
        <dbReference type="ARBA" id="ARBA00008867"/>
    </source>
</evidence>
<evidence type="ECO:0000256" key="19">
    <source>
        <dbReference type="ARBA" id="ARBA00049308"/>
    </source>
</evidence>
<comment type="subcellular location">
    <subcellularLocation>
        <location evidence="1">Nucleus speckle</location>
    </subcellularLocation>
</comment>
<dbReference type="AlphaFoldDB" id="A0ABD0X9C8"/>
<feature type="binding site" evidence="21">
    <location>
        <position position="186"/>
    </location>
    <ligand>
        <name>ATP</name>
        <dbReference type="ChEBI" id="CHEBI:30616"/>
    </ligand>
</feature>
<evidence type="ECO:0000256" key="11">
    <source>
        <dbReference type="ARBA" id="ARBA00023015"/>
    </source>
</evidence>
<dbReference type="GO" id="GO:0004712">
    <property type="term" value="F:protein serine/threonine/tyrosine kinase activity"/>
    <property type="evidence" value="ECO:0007669"/>
    <property type="project" value="UniProtKB-EC"/>
</dbReference>
<name>A0ABD0X9C8_UMBPY</name>
<evidence type="ECO:0000259" key="23">
    <source>
        <dbReference type="PROSITE" id="PS50011"/>
    </source>
</evidence>
<dbReference type="EMBL" id="JAGEUA010000003">
    <property type="protein sequence ID" value="KAL0994487.1"/>
    <property type="molecule type" value="Genomic_DNA"/>
</dbReference>
<keyword evidence="7" id="KW-0808">Transferase</keyword>
<evidence type="ECO:0000256" key="16">
    <source>
        <dbReference type="ARBA" id="ARBA00041586"/>
    </source>
</evidence>
<keyword evidence="10 21" id="KW-0067">ATP-binding</keyword>
<feature type="compositionally biased region" description="Low complexity" evidence="22">
    <location>
        <begin position="473"/>
        <end position="494"/>
    </location>
</feature>
<evidence type="ECO:0000256" key="4">
    <source>
        <dbReference type="ARBA" id="ARBA00013203"/>
    </source>
</evidence>
<evidence type="ECO:0000256" key="9">
    <source>
        <dbReference type="ARBA" id="ARBA00022777"/>
    </source>
</evidence>
<evidence type="ECO:0000256" key="3">
    <source>
        <dbReference type="ARBA" id="ARBA00012409"/>
    </source>
</evidence>
<dbReference type="Gene3D" id="1.10.510.10">
    <property type="entry name" value="Transferase(Phosphotransferase) domain 1"/>
    <property type="match status" value="1"/>
</dbReference>
<evidence type="ECO:0000256" key="5">
    <source>
        <dbReference type="ARBA" id="ARBA00022527"/>
    </source>
</evidence>
<evidence type="ECO:0000256" key="1">
    <source>
        <dbReference type="ARBA" id="ARBA00004324"/>
    </source>
</evidence>
<evidence type="ECO:0000256" key="21">
    <source>
        <dbReference type="PROSITE-ProRule" id="PRU10141"/>
    </source>
</evidence>
<evidence type="ECO:0000313" key="25">
    <source>
        <dbReference type="Proteomes" id="UP001557470"/>
    </source>
</evidence>
<feature type="compositionally biased region" description="Basic residues" evidence="22">
    <location>
        <begin position="580"/>
        <end position="599"/>
    </location>
</feature>
<evidence type="ECO:0000256" key="7">
    <source>
        <dbReference type="ARBA" id="ARBA00022679"/>
    </source>
</evidence>
<dbReference type="PANTHER" id="PTHR24058:SF121">
    <property type="entry name" value="DUAL SPECIFICITY TYROSINE-PHOSPHORYLATION-REGULATED KINASE 1A"/>
    <property type="match status" value="1"/>
</dbReference>
<evidence type="ECO:0000256" key="14">
    <source>
        <dbReference type="ARBA" id="ARBA00023242"/>
    </source>
</evidence>
<dbReference type="PANTHER" id="PTHR24058">
    <property type="entry name" value="DUAL SPECIFICITY PROTEIN KINASE"/>
    <property type="match status" value="1"/>
</dbReference>
<dbReference type="Pfam" id="PF00069">
    <property type="entry name" value="Pkinase"/>
    <property type="match status" value="1"/>
</dbReference>
<keyword evidence="12" id="KW-0829">Tyrosine-protein kinase</keyword>
<dbReference type="GO" id="GO:0016607">
    <property type="term" value="C:nuclear speck"/>
    <property type="evidence" value="ECO:0007669"/>
    <property type="project" value="UniProtKB-SubCell"/>
</dbReference>
<protein>
    <recommendedName>
        <fullName evidence="15">Dual specificity tyrosine-phosphorylation-regulated kinase 1A</fullName>
        <ecNumber evidence="3">2.7.11.23</ecNumber>
        <ecNumber evidence="4">2.7.12.1</ecNumber>
    </recommendedName>
    <alternativeName>
        <fullName evidence="16">Protein kinase minibrain homolog</fullName>
    </alternativeName>
</protein>
<dbReference type="InterPro" id="IPR000719">
    <property type="entry name" value="Prot_kinase_dom"/>
</dbReference>
<comment type="catalytic activity">
    <reaction evidence="18">
        <text>L-seryl-[protein] + ATP = O-phospho-L-seryl-[protein] + ADP + H(+)</text>
        <dbReference type="Rhea" id="RHEA:17989"/>
        <dbReference type="Rhea" id="RHEA-COMP:9863"/>
        <dbReference type="Rhea" id="RHEA-COMP:11604"/>
        <dbReference type="ChEBI" id="CHEBI:15378"/>
        <dbReference type="ChEBI" id="CHEBI:29999"/>
        <dbReference type="ChEBI" id="CHEBI:30616"/>
        <dbReference type="ChEBI" id="CHEBI:83421"/>
        <dbReference type="ChEBI" id="CHEBI:456216"/>
        <dbReference type="EC" id="2.7.12.1"/>
    </reaction>
</comment>
<proteinExistence type="inferred from homology"/>
<keyword evidence="9" id="KW-0418">Kinase</keyword>
<comment type="caution">
    <text evidence="24">The sequence shown here is derived from an EMBL/GenBank/DDBJ whole genome shotgun (WGS) entry which is preliminary data.</text>
</comment>
<feature type="region of interest" description="Disordered" evidence="22">
    <location>
        <begin position="636"/>
        <end position="657"/>
    </location>
</feature>
<accession>A0ABD0X9C8</accession>
<feature type="domain" description="Protein kinase" evidence="23">
    <location>
        <begin position="157"/>
        <end position="448"/>
    </location>
</feature>
<evidence type="ECO:0000256" key="18">
    <source>
        <dbReference type="ARBA" id="ARBA00049003"/>
    </source>
</evidence>
<dbReference type="GO" id="GO:0008353">
    <property type="term" value="F:RNA polymerase II CTD heptapeptide repeat kinase activity"/>
    <property type="evidence" value="ECO:0007669"/>
    <property type="project" value="UniProtKB-EC"/>
</dbReference>
<evidence type="ECO:0000256" key="15">
    <source>
        <dbReference type="ARBA" id="ARBA00039572"/>
    </source>
</evidence>
<dbReference type="InterPro" id="IPR017441">
    <property type="entry name" value="Protein_kinase_ATP_BS"/>
</dbReference>
<comment type="catalytic activity">
    <reaction evidence="20">
        <text>L-tyrosyl-[protein] + ATP = O-phospho-L-tyrosyl-[protein] + ADP + H(+)</text>
        <dbReference type="Rhea" id="RHEA:10596"/>
        <dbReference type="Rhea" id="RHEA-COMP:10136"/>
        <dbReference type="Rhea" id="RHEA-COMP:20101"/>
        <dbReference type="ChEBI" id="CHEBI:15378"/>
        <dbReference type="ChEBI" id="CHEBI:30616"/>
        <dbReference type="ChEBI" id="CHEBI:46858"/>
        <dbReference type="ChEBI" id="CHEBI:61978"/>
        <dbReference type="ChEBI" id="CHEBI:456216"/>
        <dbReference type="EC" id="2.7.12.1"/>
    </reaction>
</comment>
<dbReference type="SMART" id="SM00220">
    <property type="entry name" value="S_TKc"/>
    <property type="match status" value="1"/>
</dbReference>
<dbReference type="PROSITE" id="PS50011">
    <property type="entry name" value="PROTEIN_KINASE_DOM"/>
    <property type="match status" value="1"/>
</dbReference>
<dbReference type="InterPro" id="IPR044131">
    <property type="entry name" value="PKc_DYR1A/1B"/>
</dbReference>
<evidence type="ECO:0000256" key="6">
    <source>
        <dbReference type="ARBA" id="ARBA00022553"/>
    </source>
</evidence>
<dbReference type="FunFam" id="3.30.200.20:FF:000087">
    <property type="entry name" value="Dual specificity tyrosine-phosphorylation-regulated kinase 1A"/>
    <property type="match status" value="1"/>
</dbReference>
<organism evidence="24 25">
    <name type="scientific">Umbra pygmaea</name>
    <name type="common">Eastern mudminnow</name>
    <dbReference type="NCBI Taxonomy" id="75934"/>
    <lineage>
        <taxon>Eukaryota</taxon>
        <taxon>Metazoa</taxon>
        <taxon>Chordata</taxon>
        <taxon>Craniata</taxon>
        <taxon>Vertebrata</taxon>
        <taxon>Euteleostomi</taxon>
        <taxon>Actinopterygii</taxon>
        <taxon>Neopterygii</taxon>
        <taxon>Teleostei</taxon>
        <taxon>Protacanthopterygii</taxon>
        <taxon>Esociformes</taxon>
        <taxon>Umbridae</taxon>
        <taxon>Umbra</taxon>
    </lineage>
</organism>
<dbReference type="PROSITE" id="PS00107">
    <property type="entry name" value="PROTEIN_KINASE_ATP"/>
    <property type="match status" value="1"/>
</dbReference>
<evidence type="ECO:0000256" key="8">
    <source>
        <dbReference type="ARBA" id="ARBA00022741"/>
    </source>
</evidence>
<dbReference type="Gene3D" id="3.30.200.20">
    <property type="entry name" value="Phosphorylase Kinase, domain 1"/>
    <property type="match status" value="1"/>
</dbReference>
<dbReference type="Proteomes" id="UP001557470">
    <property type="component" value="Unassembled WGS sequence"/>
</dbReference>
<evidence type="ECO:0000256" key="10">
    <source>
        <dbReference type="ARBA" id="ARBA00022840"/>
    </source>
</evidence>
<dbReference type="InterPro" id="IPR008271">
    <property type="entry name" value="Ser/Thr_kinase_AS"/>
</dbReference>
<dbReference type="GO" id="GO:0005524">
    <property type="term" value="F:ATP binding"/>
    <property type="evidence" value="ECO:0007669"/>
    <property type="project" value="UniProtKB-UniRule"/>
</dbReference>
<comment type="catalytic activity">
    <reaction evidence="19">
        <text>L-threonyl-[protein] + ATP = O-phospho-L-threonyl-[protein] + ADP + H(+)</text>
        <dbReference type="Rhea" id="RHEA:46608"/>
        <dbReference type="Rhea" id="RHEA-COMP:11060"/>
        <dbReference type="Rhea" id="RHEA-COMP:11605"/>
        <dbReference type="ChEBI" id="CHEBI:15378"/>
        <dbReference type="ChEBI" id="CHEBI:30013"/>
        <dbReference type="ChEBI" id="CHEBI:30616"/>
        <dbReference type="ChEBI" id="CHEBI:61977"/>
        <dbReference type="ChEBI" id="CHEBI:456216"/>
        <dbReference type="EC" id="2.7.12.1"/>
    </reaction>
</comment>
<feature type="compositionally biased region" description="Polar residues" evidence="22">
    <location>
        <begin position="454"/>
        <end position="472"/>
    </location>
</feature>
<feature type="compositionally biased region" description="Polar residues" evidence="22">
    <location>
        <begin position="615"/>
        <end position="624"/>
    </location>
</feature>
<dbReference type="InterPro" id="IPR050494">
    <property type="entry name" value="Ser_Thr_dual-spec_kinase"/>
</dbReference>
<comment type="catalytic activity">
    <reaction evidence="17">
        <text>[DNA-directed RNA polymerase] + ATP = phospho-[DNA-directed RNA polymerase] + ADP + H(+)</text>
        <dbReference type="Rhea" id="RHEA:10216"/>
        <dbReference type="Rhea" id="RHEA-COMP:11321"/>
        <dbReference type="Rhea" id="RHEA-COMP:11322"/>
        <dbReference type="ChEBI" id="CHEBI:15378"/>
        <dbReference type="ChEBI" id="CHEBI:30616"/>
        <dbReference type="ChEBI" id="CHEBI:43176"/>
        <dbReference type="ChEBI" id="CHEBI:68546"/>
        <dbReference type="ChEBI" id="CHEBI:456216"/>
        <dbReference type="EC" id="2.7.11.23"/>
    </reaction>
    <physiologicalReaction direction="left-to-right" evidence="17">
        <dbReference type="Rhea" id="RHEA:10217"/>
    </physiologicalReaction>
</comment>
<keyword evidence="6" id="KW-0597">Phosphoprotein</keyword>
<sequence>MEERLQHANLHLSGSPPHFGSTLRGFRWLLPCPILTSSTVSGISRPRTRLYRFCPTAKQAQQSITSQVTPDVVMLQRRMPQCFRDPSSAPLRKLSIDLIKTYKHINEVYYAKKKRRHQQGQGDDSSHKKERKVFNDGYDDDNYDYIVKNGEKWMDRYEIDSLIGKGSFGQVVKAYDRVEQEWVAIKIIKNKKAFLNQAQIEVRLLELMNKHDTEMKYYIVHLKRHFMFRSHLCLFAQQMCTALLFLATPELSIIHCDLKPENILLCNPKRSAIKIVDFGSSCQLGQRIYQYIQSRFYRSPEVLLGMPYDLAIDVWSLGCILVEMHTGEPLFSGANEIDQMNKIVEVLGVPPSHILDLAPKARKFFEKMSEGMWGAKKTKDGKRYKPPGTRKLHSILGVEAGGPGGRRSGESGHAVADYLKFKDLILRMLDYDPKSRIQPYYALQHSFFKKTADEGTNTSSSVSTSPALEQSQSSGTTSSTSSSSGGSSGTSTSGRARSDPTHQHRHSGGHFSAAVQAMDCENLCPQVRQTFPPPVGWAGGEGAQTVTVETHPVQETTFHVPPQAPKAIHPMAPGNSSSTHYHHHHGHHHHGHHHPHHTHGQQGLPARPRPRLYHSPTNSASTENSMEVVHGHLSMTSLSSSASSSSTSSSSTGAQGHHAYQLRPLPTNAASDFGQNGSMTMGLGAFSNPRQETGMAGHPTYPMGIRQGIDREESPMAGVCVQHSSVASS</sequence>
<keyword evidence="5" id="KW-0723">Serine/threonine-protein kinase</keyword>
<dbReference type="SUPFAM" id="SSF56112">
    <property type="entry name" value="Protein kinase-like (PK-like)"/>
    <property type="match status" value="1"/>
</dbReference>
<dbReference type="CDD" id="cd14226">
    <property type="entry name" value="PKc_DYRK1"/>
    <property type="match status" value="1"/>
</dbReference>
<reference evidence="24 25" key="1">
    <citation type="submission" date="2024-06" db="EMBL/GenBank/DDBJ databases">
        <authorList>
            <person name="Pan Q."/>
            <person name="Wen M."/>
            <person name="Jouanno E."/>
            <person name="Zahm M."/>
            <person name="Klopp C."/>
            <person name="Cabau C."/>
            <person name="Louis A."/>
            <person name="Berthelot C."/>
            <person name="Parey E."/>
            <person name="Roest Crollius H."/>
            <person name="Montfort J."/>
            <person name="Robinson-Rechavi M."/>
            <person name="Bouchez O."/>
            <person name="Lampietro C."/>
            <person name="Lopez Roques C."/>
            <person name="Donnadieu C."/>
            <person name="Postlethwait J."/>
            <person name="Bobe J."/>
            <person name="Verreycken H."/>
            <person name="Guiguen Y."/>
        </authorList>
    </citation>
    <scope>NUCLEOTIDE SEQUENCE [LARGE SCALE GENOMIC DNA]</scope>
    <source>
        <strain evidence="24">Up_M1</strain>
        <tissue evidence="24">Testis</tissue>
    </source>
</reference>
<keyword evidence="14" id="KW-0539">Nucleus</keyword>
<evidence type="ECO:0000256" key="22">
    <source>
        <dbReference type="SAM" id="MobiDB-lite"/>
    </source>
</evidence>
<keyword evidence="13" id="KW-0804">Transcription</keyword>